<name>A0A124FY46_9BACT</name>
<dbReference type="GO" id="GO:0006567">
    <property type="term" value="P:L-threonine catabolic process"/>
    <property type="evidence" value="ECO:0007669"/>
    <property type="project" value="TreeGrafter"/>
</dbReference>
<dbReference type="InterPro" id="IPR036052">
    <property type="entry name" value="TrpB-like_PALP_sf"/>
</dbReference>
<proteinExistence type="predicted"/>
<dbReference type="GO" id="GO:0004794">
    <property type="term" value="F:threonine deaminase activity"/>
    <property type="evidence" value="ECO:0007669"/>
    <property type="project" value="TreeGrafter"/>
</dbReference>
<feature type="non-terminal residue" evidence="5">
    <location>
        <position position="182"/>
    </location>
</feature>
<evidence type="ECO:0000256" key="1">
    <source>
        <dbReference type="ARBA" id="ARBA00001933"/>
    </source>
</evidence>
<evidence type="ECO:0000256" key="2">
    <source>
        <dbReference type="ARBA" id="ARBA00022898"/>
    </source>
</evidence>
<evidence type="ECO:0000313" key="5">
    <source>
        <dbReference type="EMBL" id="KUK80021.1"/>
    </source>
</evidence>
<organism evidence="5 6">
    <name type="scientific">Mesotoga prima</name>
    <dbReference type="NCBI Taxonomy" id="1184387"/>
    <lineage>
        <taxon>Bacteria</taxon>
        <taxon>Thermotogati</taxon>
        <taxon>Thermotogota</taxon>
        <taxon>Thermotogae</taxon>
        <taxon>Kosmotogales</taxon>
        <taxon>Kosmotogaceae</taxon>
        <taxon>Mesotoga</taxon>
    </lineage>
</organism>
<keyword evidence="3" id="KW-0456">Lyase</keyword>
<reference evidence="6" key="1">
    <citation type="journal article" date="2015" name="MBio">
        <title>Genome-Resolved Metagenomic Analysis Reveals Roles for Candidate Phyla and Other Microbial Community Members in Biogeochemical Transformations in Oil Reservoirs.</title>
        <authorList>
            <person name="Hu P."/>
            <person name="Tom L."/>
            <person name="Singh A."/>
            <person name="Thomas B.C."/>
            <person name="Baker B.J."/>
            <person name="Piceno Y.M."/>
            <person name="Andersen G.L."/>
            <person name="Banfield J.F."/>
        </authorList>
    </citation>
    <scope>NUCLEOTIDE SEQUENCE [LARGE SCALE GENOMIC DNA]</scope>
</reference>
<sequence>MSEGCTALVEEVIGGRSVFIKNDTLFPTGSFKDRGASVLISYAREHSVKSVVEDSSGNAGCSIAAYASRAGMRCEIFVPDSTSQSKLNQIAAYNSRVKLVKGSRDDVAREILETASTEFYASHVYNPFFLHGTKTFAFEVCEQLGWKSPDAVVVPVGNGTLLLGVAIGFDELRSEGVVNKVP</sequence>
<comment type="cofactor">
    <cofactor evidence="1">
        <name>pyridoxal 5'-phosphate</name>
        <dbReference type="ChEBI" id="CHEBI:597326"/>
    </cofactor>
</comment>
<dbReference type="PROSITE" id="PS00165">
    <property type="entry name" value="DEHYDRATASE_SER_THR"/>
    <property type="match status" value="1"/>
</dbReference>
<dbReference type="GO" id="GO:0003941">
    <property type="term" value="F:L-serine ammonia-lyase activity"/>
    <property type="evidence" value="ECO:0007669"/>
    <property type="project" value="TreeGrafter"/>
</dbReference>
<evidence type="ECO:0000256" key="3">
    <source>
        <dbReference type="ARBA" id="ARBA00023239"/>
    </source>
</evidence>
<dbReference type="InterPro" id="IPR050147">
    <property type="entry name" value="Ser/Thr_Dehydratase"/>
</dbReference>
<dbReference type="PANTHER" id="PTHR48078">
    <property type="entry name" value="THREONINE DEHYDRATASE, MITOCHONDRIAL-RELATED"/>
    <property type="match status" value="1"/>
</dbReference>
<comment type="caution">
    <text evidence="5">The sequence shown here is derived from an EMBL/GenBank/DDBJ whole genome shotgun (WGS) entry which is preliminary data.</text>
</comment>
<keyword evidence="2" id="KW-0663">Pyridoxal phosphate</keyword>
<evidence type="ECO:0000313" key="6">
    <source>
        <dbReference type="Proteomes" id="UP000054092"/>
    </source>
</evidence>
<dbReference type="Proteomes" id="UP000054092">
    <property type="component" value="Unassembled WGS sequence"/>
</dbReference>
<feature type="domain" description="Tryptophan synthase beta chain-like PALP" evidence="4">
    <location>
        <begin position="12"/>
        <end position="175"/>
    </location>
</feature>
<dbReference type="AlphaFoldDB" id="A0A124FY46"/>
<dbReference type="GO" id="GO:0030170">
    <property type="term" value="F:pyridoxal phosphate binding"/>
    <property type="evidence" value="ECO:0007669"/>
    <property type="project" value="InterPro"/>
</dbReference>
<dbReference type="GO" id="GO:0009097">
    <property type="term" value="P:isoleucine biosynthetic process"/>
    <property type="evidence" value="ECO:0007669"/>
    <property type="project" value="TreeGrafter"/>
</dbReference>
<dbReference type="PANTHER" id="PTHR48078:SF6">
    <property type="entry name" value="L-THREONINE DEHYDRATASE CATABOLIC TDCB"/>
    <property type="match status" value="1"/>
</dbReference>
<dbReference type="InterPro" id="IPR000634">
    <property type="entry name" value="Ser/Thr_deHydtase_PyrdxlP-BS"/>
</dbReference>
<dbReference type="GO" id="GO:0006565">
    <property type="term" value="P:L-serine catabolic process"/>
    <property type="evidence" value="ECO:0007669"/>
    <property type="project" value="TreeGrafter"/>
</dbReference>
<dbReference type="SUPFAM" id="SSF53686">
    <property type="entry name" value="Tryptophan synthase beta subunit-like PLP-dependent enzymes"/>
    <property type="match status" value="1"/>
</dbReference>
<dbReference type="InterPro" id="IPR001926">
    <property type="entry name" value="TrpB-like_PALP"/>
</dbReference>
<gene>
    <name evidence="5" type="ORF">XD94_1219</name>
</gene>
<dbReference type="EMBL" id="LGGP01000217">
    <property type="protein sequence ID" value="KUK80021.1"/>
    <property type="molecule type" value="Genomic_DNA"/>
</dbReference>
<evidence type="ECO:0000259" key="4">
    <source>
        <dbReference type="Pfam" id="PF00291"/>
    </source>
</evidence>
<dbReference type="Gene3D" id="3.40.50.1100">
    <property type="match status" value="2"/>
</dbReference>
<protein>
    <submittedName>
        <fullName evidence="5">Threonine synthase</fullName>
    </submittedName>
</protein>
<dbReference type="Pfam" id="PF00291">
    <property type="entry name" value="PALP"/>
    <property type="match status" value="1"/>
</dbReference>
<accession>A0A124FY46</accession>